<evidence type="ECO:0000313" key="2">
    <source>
        <dbReference type="Proteomes" id="UP001153334"/>
    </source>
</evidence>
<comment type="caution">
    <text evidence="1">The sequence shown here is derived from an EMBL/GenBank/DDBJ whole genome shotgun (WGS) entry which is preliminary data.</text>
</comment>
<organism evidence="1 2">
    <name type="scientific">Nemania bipapillata</name>
    <dbReference type="NCBI Taxonomy" id="110536"/>
    <lineage>
        <taxon>Eukaryota</taxon>
        <taxon>Fungi</taxon>
        <taxon>Dikarya</taxon>
        <taxon>Ascomycota</taxon>
        <taxon>Pezizomycotina</taxon>
        <taxon>Sordariomycetes</taxon>
        <taxon>Xylariomycetidae</taxon>
        <taxon>Xylariales</taxon>
        <taxon>Xylariaceae</taxon>
        <taxon>Nemania</taxon>
    </lineage>
</organism>
<reference evidence="1" key="1">
    <citation type="submission" date="2022-11" db="EMBL/GenBank/DDBJ databases">
        <title>Genome Sequence of Nemania bipapillata.</title>
        <authorList>
            <person name="Buettner E."/>
        </authorList>
    </citation>
    <scope>NUCLEOTIDE SEQUENCE</scope>
    <source>
        <strain evidence="1">CP14</strain>
    </source>
</reference>
<protein>
    <submittedName>
        <fullName evidence="1">Uncharacterized protein</fullName>
    </submittedName>
</protein>
<name>A0ACC2II17_9PEZI</name>
<dbReference type="Proteomes" id="UP001153334">
    <property type="component" value="Unassembled WGS sequence"/>
</dbReference>
<keyword evidence="2" id="KW-1185">Reference proteome</keyword>
<evidence type="ECO:0000313" key="1">
    <source>
        <dbReference type="EMBL" id="KAJ8114840.1"/>
    </source>
</evidence>
<accession>A0ACC2II17</accession>
<gene>
    <name evidence="1" type="ORF">ONZ43_g4807</name>
</gene>
<dbReference type="EMBL" id="JAPESX010001368">
    <property type="protein sequence ID" value="KAJ8114840.1"/>
    <property type="molecule type" value="Genomic_DNA"/>
</dbReference>
<sequence length="451" mass="49538">MSGFPVDGSSDPTSDVLPVGAISENLDESVGQSTIQKAAKRAQLASLPNELLLEVLKWLDKRDWLTLARTCRRLANFSAPELDRYTLRRGDDYGYALWYACAVGKPDVLLRQIFLDSAVIHGHFQHNFTHKTLTRAIGKNMTPLAVAIASGNHTIARLLLAHGADPDGPDSRPVLCNLVLYHPIHWAVTSPLESSIPIIQALRACSVDMNQLPTDTTHGTSAEAKSMLFAPIFRALTLEKPLSCRIYVAASSLALLACGADPDVRYSGDGETPIFFLLGNLAHYTPSFYFSDRLILSHEAKAQADLINDIVASFLDTLHRFGANLNLLSNIHCFWWFLNQGPMINSQDIEGRTALHELCDNEHLGPQVKEKTVAMLLKRGADPTLLDVEGHAPGYTISALRILEGIPEKTMTGVSMEVAKLKALLAIELTKQAQTEDIEIEPPGTETWMVE</sequence>
<proteinExistence type="predicted"/>